<dbReference type="VEuPathDB" id="FungiDB:FUN_005153"/>
<dbReference type="VEuPathDB" id="FungiDB:RhiirFUN_007332"/>
<dbReference type="SUPFAM" id="SSF56112">
    <property type="entry name" value="Protein kinase-like (PK-like)"/>
    <property type="match status" value="1"/>
</dbReference>
<evidence type="ECO:0000259" key="2">
    <source>
        <dbReference type="PROSITE" id="PS50011"/>
    </source>
</evidence>
<reference evidence="3 4" key="1">
    <citation type="submission" date="2016-04" db="EMBL/GenBank/DDBJ databases">
        <title>Genome analyses suggest a sexual origin of heterokaryosis in a supposedly ancient asexual fungus.</title>
        <authorList>
            <person name="Ropars J."/>
            <person name="Sedzielewska K."/>
            <person name="Noel J."/>
            <person name="Charron P."/>
            <person name="Farinelli L."/>
            <person name="Marton T."/>
            <person name="Kruger M."/>
            <person name="Pelin A."/>
            <person name="Brachmann A."/>
            <person name="Corradi N."/>
        </authorList>
    </citation>
    <scope>NUCLEOTIDE SEQUENCE [LARGE SCALE GENOMIC DNA]</scope>
    <source>
        <strain evidence="3 4">C2</strain>
    </source>
</reference>
<dbReference type="PROSITE" id="PS00107">
    <property type="entry name" value="PROTEIN_KINASE_ATP"/>
    <property type="match status" value="1"/>
</dbReference>
<keyword evidence="3" id="KW-0808">Transferase</keyword>
<name>A0A2N1NG87_9GLOM</name>
<dbReference type="Gene3D" id="1.10.510.10">
    <property type="entry name" value="Transferase(Phosphotransferase) domain 1"/>
    <property type="match status" value="1"/>
</dbReference>
<dbReference type="VEuPathDB" id="FungiDB:FUN_005154"/>
<evidence type="ECO:0000256" key="1">
    <source>
        <dbReference type="PROSITE-ProRule" id="PRU10141"/>
    </source>
</evidence>
<feature type="binding site" evidence="1">
    <location>
        <position position="67"/>
    </location>
    <ligand>
        <name>ATP</name>
        <dbReference type="ChEBI" id="CHEBI:30616"/>
    </ligand>
</feature>
<dbReference type="InterPro" id="IPR017441">
    <property type="entry name" value="Protein_kinase_ATP_BS"/>
</dbReference>
<keyword evidence="1" id="KW-0067">ATP-binding</keyword>
<dbReference type="GO" id="GO:0005524">
    <property type="term" value="F:ATP binding"/>
    <property type="evidence" value="ECO:0007669"/>
    <property type="project" value="UniProtKB-UniRule"/>
</dbReference>
<proteinExistence type="predicted"/>
<protein>
    <submittedName>
        <fullName evidence="3">Kinase-like protein</fullName>
    </submittedName>
</protein>
<keyword evidence="1" id="KW-0547">Nucleotide-binding</keyword>
<dbReference type="Pfam" id="PF00069">
    <property type="entry name" value="Pkinase"/>
    <property type="match status" value="1"/>
</dbReference>
<evidence type="ECO:0000313" key="3">
    <source>
        <dbReference type="EMBL" id="PKK72879.1"/>
    </source>
</evidence>
<gene>
    <name evidence="3" type="ORF">RhiirC2_776681</name>
</gene>
<dbReference type="InterPro" id="IPR051681">
    <property type="entry name" value="Ser/Thr_Kinases-Pseudokinases"/>
</dbReference>
<dbReference type="PANTHER" id="PTHR44329">
    <property type="entry name" value="SERINE/THREONINE-PROTEIN KINASE TNNI3K-RELATED"/>
    <property type="match status" value="1"/>
</dbReference>
<keyword evidence="3" id="KW-0418">Kinase</keyword>
<dbReference type="Proteomes" id="UP000233469">
    <property type="component" value="Unassembled WGS sequence"/>
</dbReference>
<evidence type="ECO:0000313" key="4">
    <source>
        <dbReference type="Proteomes" id="UP000233469"/>
    </source>
</evidence>
<reference evidence="3 4" key="2">
    <citation type="submission" date="2017-10" db="EMBL/GenBank/DDBJ databases">
        <title>Extensive intraspecific genome diversity in a model arbuscular mycorrhizal fungus.</title>
        <authorList>
            <person name="Chen E.C.H."/>
            <person name="Morin E."/>
            <person name="Baudet D."/>
            <person name="Noel J."/>
            <person name="Ndikumana S."/>
            <person name="Charron P."/>
            <person name="St-Onge C."/>
            <person name="Giorgi J."/>
            <person name="Grigoriev I.V."/>
            <person name="Roux C."/>
            <person name="Martin F.M."/>
            <person name="Corradi N."/>
        </authorList>
    </citation>
    <scope>NUCLEOTIDE SEQUENCE [LARGE SCALE GENOMIC DNA]</scope>
    <source>
        <strain evidence="3 4">C2</strain>
    </source>
</reference>
<dbReference type="AlphaFoldDB" id="A0A2N1NG87"/>
<dbReference type="InterPro" id="IPR000719">
    <property type="entry name" value="Prot_kinase_dom"/>
</dbReference>
<dbReference type="EMBL" id="LLXL01000409">
    <property type="protein sequence ID" value="PKK72879.1"/>
    <property type="molecule type" value="Genomic_DNA"/>
</dbReference>
<feature type="domain" description="Protein kinase" evidence="2">
    <location>
        <begin position="38"/>
        <end position="306"/>
    </location>
</feature>
<comment type="caution">
    <text evidence="3">The sequence shown here is derived from an EMBL/GenBank/DDBJ whole genome shotgun (WGS) entry which is preliminary data.</text>
</comment>
<dbReference type="PROSITE" id="PS50011">
    <property type="entry name" value="PROTEIN_KINASE_DOM"/>
    <property type="match status" value="1"/>
</dbReference>
<organism evidence="3 4">
    <name type="scientific">Rhizophagus irregularis</name>
    <dbReference type="NCBI Taxonomy" id="588596"/>
    <lineage>
        <taxon>Eukaryota</taxon>
        <taxon>Fungi</taxon>
        <taxon>Fungi incertae sedis</taxon>
        <taxon>Mucoromycota</taxon>
        <taxon>Glomeromycotina</taxon>
        <taxon>Glomeromycetes</taxon>
        <taxon>Glomerales</taxon>
        <taxon>Glomeraceae</taxon>
        <taxon>Rhizophagus</taxon>
    </lineage>
</organism>
<dbReference type="InterPro" id="IPR011009">
    <property type="entry name" value="Kinase-like_dom_sf"/>
</dbReference>
<dbReference type="VEuPathDB" id="FungiDB:RhiirA1_472057"/>
<sequence>MEVDNQLHLEDSDTKGIKILLDGEVSQIIYYYDHREFKNLSKTIGFGGSASVYTAKWMETTTTYAIKRFRNSSRDDIINEVYLMGKVNCHPNIIKICGVTKFKDETNYSLILEYADSGTLGKYLRENAATFRWEDQLKFANDIASAVLYLHRHQIIHGDLHPGNVLIHQHSIKIADFGRSRLPGLVINKKKEKAYGVIPYMDPKILKDRLCDLTKKSDIYSLGVLFWELTSRKSPFDFETKNNDPFEIIEIKSNILEGMREKPYPGTNHKFIALYKKCWQHEPNIRPEIRQVILELEELNNNEPLVGLESINRKSTKHTALDQTIVATTLHAIAVEFSSLDQIAWISIRFSSFCPSIFFTNRISAKATVFSRIYFCLMSLFIIINHNKLSG</sequence>
<dbReference type="GO" id="GO:0004674">
    <property type="term" value="F:protein serine/threonine kinase activity"/>
    <property type="evidence" value="ECO:0007669"/>
    <property type="project" value="TreeGrafter"/>
</dbReference>
<accession>A0A2N1NG87</accession>